<accession>A0AAV9GV91</accession>
<comment type="caution">
    <text evidence="1">The sequence shown here is derived from an EMBL/GenBank/DDBJ whole genome shotgun (WGS) entry which is preliminary data.</text>
</comment>
<gene>
    <name evidence="1" type="ORF">QBC34DRAFT_397202</name>
</gene>
<proteinExistence type="predicted"/>
<reference evidence="1" key="1">
    <citation type="journal article" date="2023" name="Mol. Phylogenet. Evol.">
        <title>Genome-scale phylogeny and comparative genomics of the fungal order Sordariales.</title>
        <authorList>
            <person name="Hensen N."/>
            <person name="Bonometti L."/>
            <person name="Westerberg I."/>
            <person name="Brannstrom I.O."/>
            <person name="Guillou S."/>
            <person name="Cros-Aarteil S."/>
            <person name="Calhoun S."/>
            <person name="Haridas S."/>
            <person name="Kuo A."/>
            <person name="Mondo S."/>
            <person name="Pangilinan J."/>
            <person name="Riley R."/>
            <person name="LaButti K."/>
            <person name="Andreopoulos B."/>
            <person name="Lipzen A."/>
            <person name="Chen C."/>
            <person name="Yan M."/>
            <person name="Daum C."/>
            <person name="Ng V."/>
            <person name="Clum A."/>
            <person name="Steindorff A."/>
            <person name="Ohm R.A."/>
            <person name="Martin F."/>
            <person name="Silar P."/>
            <person name="Natvig D.O."/>
            <person name="Lalanne C."/>
            <person name="Gautier V."/>
            <person name="Ament-Velasquez S.L."/>
            <person name="Kruys A."/>
            <person name="Hutchinson M.I."/>
            <person name="Powell A.J."/>
            <person name="Barry K."/>
            <person name="Miller A.N."/>
            <person name="Grigoriev I.V."/>
            <person name="Debuchy R."/>
            <person name="Gladieux P."/>
            <person name="Hiltunen Thoren M."/>
            <person name="Johannesson H."/>
        </authorList>
    </citation>
    <scope>NUCLEOTIDE SEQUENCE</scope>
    <source>
        <strain evidence="1">PSN243</strain>
    </source>
</reference>
<name>A0AAV9GV91_9PEZI</name>
<protein>
    <submittedName>
        <fullName evidence="1">Uncharacterized protein</fullName>
    </submittedName>
</protein>
<sequence length="148" mass="15956">MSAALETAGRLKADIRLAKAVSEPDADLTAGQKAAFRTQRLHSHISPPTIHDMMRLTAETDRATSSRAAGRRFFGPRLTNVLQAVQQFAALGDVVVGGSQNLVACGAWALVRRTLLSFVNYSSGLDKLSTLFTIQNLAVTSVRKLAFE</sequence>
<organism evidence="1 2">
    <name type="scientific">Podospora aff. communis PSN243</name>
    <dbReference type="NCBI Taxonomy" id="3040156"/>
    <lineage>
        <taxon>Eukaryota</taxon>
        <taxon>Fungi</taxon>
        <taxon>Dikarya</taxon>
        <taxon>Ascomycota</taxon>
        <taxon>Pezizomycotina</taxon>
        <taxon>Sordariomycetes</taxon>
        <taxon>Sordariomycetidae</taxon>
        <taxon>Sordariales</taxon>
        <taxon>Podosporaceae</taxon>
        <taxon>Podospora</taxon>
    </lineage>
</organism>
<dbReference type="Proteomes" id="UP001321760">
    <property type="component" value="Unassembled WGS sequence"/>
</dbReference>
<reference evidence="1" key="2">
    <citation type="submission" date="2023-05" db="EMBL/GenBank/DDBJ databases">
        <authorList>
            <consortium name="Lawrence Berkeley National Laboratory"/>
            <person name="Steindorff A."/>
            <person name="Hensen N."/>
            <person name="Bonometti L."/>
            <person name="Westerberg I."/>
            <person name="Brannstrom I.O."/>
            <person name="Guillou S."/>
            <person name="Cros-Aarteil S."/>
            <person name="Calhoun S."/>
            <person name="Haridas S."/>
            <person name="Kuo A."/>
            <person name="Mondo S."/>
            <person name="Pangilinan J."/>
            <person name="Riley R."/>
            <person name="Labutti K."/>
            <person name="Andreopoulos B."/>
            <person name="Lipzen A."/>
            <person name="Chen C."/>
            <person name="Yanf M."/>
            <person name="Daum C."/>
            <person name="Ng V."/>
            <person name="Clum A."/>
            <person name="Ohm R."/>
            <person name="Martin F."/>
            <person name="Silar P."/>
            <person name="Natvig D."/>
            <person name="Lalanne C."/>
            <person name="Gautier V."/>
            <person name="Ament-Velasquez S.L."/>
            <person name="Kruys A."/>
            <person name="Hutchinson M.I."/>
            <person name="Powell A.J."/>
            <person name="Barry K."/>
            <person name="Miller A.N."/>
            <person name="Grigoriev I.V."/>
            <person name="Debuchy R."/>
            <person name="Gladieux P."/>
            <person name="Thoren M.H."/>
            <person name="Johannesson H."/>
        </authorList>
    </citation>
    <scope>NUCLEOTIDE SEQUENCE</scope>
    <source>
        <strain evidence="1">PSN243</strain>
    </source>
</reference>
<keyword evidence="2" id="KW-1185">Reference proteome</keyword>
<evidence type="ECO:0000313" key="1">
    <source>
        <dbReference type="EMBL" id="KAK4452869.1"/>
    </source>
</evidence>
<evidence type="ECO:0000313" key="2">
    <source>
        <dbReference type="Proteomes" id="UP001321760"/>
    </source>
</evidence>
<dbReference type="EMBL" id="MU865922">
    <property type="protein sequence ID" value="KAK4452869.1"/>
    <property type="molecule type" value="Genomic_DNA"/>
</dbReference>
<dbReference type="AlphaFoldDB" id="A0AAV9GV91"/>